<dbReference type="Gene3D" id="3.40.50.300">
    <property type="entry name" value="P-loop containing nucleotide triphosphate hydrolases"/>
    <property type="match status" value="1"/>
</dbReference>
<protein>
    <submittedName>
        <fullName evidence="6">ABC transporter ATP-binding protein</fullName>
    </submittedName>
</protein>
<dbReference type="PANTHER" id="PTHR43776:SF7">
    <property type="entry name" value="D,D-DIPEPTIDE TRANSPORT ATP-BINDING PROTEIN DDPF-RELATED"/>
    <property type="match status" value="1"/>
</dbReference>
<dbReference type="GO" id="GO:0005524">
    <property type="term" value="F:ATP binding"/>
    <property type="evidence" value="ECO:0007669"/>
    <property type="project" value="UniProtKB-KW"/>
</dbReference>
<evidence type="ECO:0000256" key="2">
    <source>
        <dbReference type="ARBA" id="ARBA00022448"/>
    </source>
</evidence>
<evidence type="ECO:0000313" key="6">
    <source>
        <dbReference type="EMBL" id="WUQ82350.1"/>
    </source>
</evidence>
<dbReference type="InterPro" id="IPR027417">
    <property type="entry name" value="P-loop_NTPase"/>
</dbReference>
<keyword evidence="2" id="KW-0813">Transport</keyword>
<dbReference type="InterPro" id="IPR013563">
    <property type="entry name" value="Oligopep_ABC_C"/>
</dbReference>
<sequence>MSEAAPPVSEAAPSTAVPGVPALEITGLCRTFGAVRAVDEVSFTLPAGGSLGIVGESGSGKTTTARIVVGLERADAGRVLVKGRARTGGARGKAERLARAREVQMVFQDPYLSLDPRTSVEAALRETLRLHFPGTDHPARIKELLDQVGLDTRAAEALPRQLSGGQRQRVAIARALAVQPAVLVLDEAVAALDVSVQAQVLNLLADIREQTGIGYLFITHDLGVVRCVTDEVVVMRHGRIVEAGPTAEVLDDPRNAYTRLLLESVPRPGWDPDRIAAARRAL</sequence>
<evidence type="ECO:0000313" key="7">
    <source>
        <dbReference type="Proteomes" id="UP001432222"/>
    </source>
</evidence>
<evidence type="ECO:0000256" key="1">
    <source>
        <dbReference type="ARBA" id="ARBA00005417"/>
    </source>
</evidence>
<dbReference type="PROSITE" id="PS00211">
    <property type="entry name" value="ABC_TRANSPORTER_1"/>
    <property type="match status" value="1"/>
</dbReference>
<evidence type="ECO:0000256" key="3">
    <source>
        <dbReference type="ARBA" id="ARBA00022741"/>
    </source>
</evidence>
<dbReference type="Pfam" id="PF00005">
    <property type="entry name" value="ABC_tran"/>
    <property type="match status" value="1"/>
</dbReference>
<dbReference type="Pfam" id="PF08352">
    <property type="entry name" value="oligo_HPY"/>
    <property type="match status" value="1"/>
</dbReference>
<name>A0ABZ1TVF8_9ACTN</name>
<evidence type="ECO:0000259" key="5">
    <source>
        <dbReference type="PROSITE" id="PS50893"/>
    </source>
</evidence>
<evidence type="ECO:0000256" key="4">
    <source>
        <dbReference type="ARBA" id="ARBA00022840"/>
    </source>
</evidence>
<dbReference type="EMBL" id="CP108110">
    <property type="protein sequence ID" value="WUQ82350.1"/>
    <property type="molecule type" value="Genomic_DNA"/>
</dbReference>
<dbReference type="RefSeq" id="WP_328953417.1">
    <property type="nucleotide sequence ID" value="NZ_CP108110.1"/>
</dbReference>
<gene>
    <name evidence="6" type="ORF">OHA16_04785</name>
</gene>
<dbReference type="InterPro" id="IPR003439">
    <property type="entry name" value="ABC_transporter-like_ATP-bd"/>
</dbReference>
<dbReference type="PANTHER" id="PTHR43776">
    <property type="entry name" value="TRANSPORT ATP-BINDING PROTEIN"/>
    <property type="match status" value="1"/>
</dbReference>
<proteinExistence type="inferred from homology"/>
<dbReference type="SMART" id="SM00382">
    <property type="entry name" value="AAA"/>
    <property type="match status" value="1"/>
</dbReference>
<dbReference type="SUPFAM" id="SSF52540">
    <property type="entry name" value="P-loop containing nucleoside triphosphate hydrolases"/>
    <property type="match status" value="1"/>
</dbReference>
<dbReference type="InterPro" id="IPR050319">
    <property type="entry name" value="ABC_transp_ATP-bind"/>
</dbReference>
<accession>A0ABZ1TVF8</accession>
<feature type="domain" description="ABC transporter" evidence="5">
    <location>
        <begin position="23"/>
        <end position="262"/>
    </location>
</feature>
<keyword evidence="7" id="KW-1185">Reference proteome</keyword>
<organism evidence="6 7">
    <name type="scientific">Kitasatospora purpeofusca</name>
    <dbReference type="NCBI Taxonomy" id="67352"/>
    <lineage>
        <taxon>Bacteria</taxon>
        <taxon>Bacillati</taxon>
        <taxon>Actinomycetota</taxon>
        <taxon>Actinomycetes</taxon>
        <taxon>Kitasatosporales</taxon>
        <taxon>Streptomycetaceae</taxon>
        <taxon>Kitasatospora</taxon>
    </lineage>
</organism>
<dbReference type="InterPro" id="IPR003593">
    <property type="entry name" value="AAA+_ATPase"/>
</dbReference>
<comment type="similarity">
    <text evidence="1">Belongs to the ABC transporter superfamily.</text>
</comment>
<keyword evidence="3" id="KW-0547">Nucleotide-binding</keyword>
<dbReference type="PROSITE" id="PS50893">
    <property type="entry name" value="ABC_TRANSPORTER_2"/>
    <property type="match status" value="1"/>
</dbReference>
<dbReference type="CDD" id="cd03257">
    <property type="entry name" value="ABC_NikE_OppD_transporters"/>
    <property type="match status" value="1"/>
</dbReference>
<keyword evidence="4 6" id="KW-0067">ATP-binding</keyword>
<dbReference type="Proteomes" id="UP001432222">
    <property type="component" value="Chromosome"/>
</dbReference>
<dbReference type="InterPro" id="IPR017871">
    <property type="entry name" value="ABC_transporter-like_CS"/>
</dbReference>
<reference evidence="6" key="1">
    <citation type="submission" date="2022-10" db="EMBL/GenBank/DDBJ databases">
        <title>The complete genomes of actinobacterial strains from the NBC collection.</title>
        <authorList>
            <person name="Joergensen T.S."/>
            <person name="Alvarez Arevalo M."/>
            <person name="Sterndorff E.B."/>
            <person name="Faurdal D."/>
            <person name="Vuksanovic O."/>
            <person name="Mourched A.-S."/>
            <person name="Charusanti P."/>
            <person name="Shaw S."/>
            <person name="Blin K."/>
            <person name="Weber T."/>
        </authorList>
    </citation>
    <scope>NUCLEOTIDE SEQUENCE</scope>
    <source>
        <strain evidence="6">NBC_00222</strain>
    </source>
</reference>